<keyword evidence="1" id="KW-0472">Membrane</keyword>
<accession>A0A4U8VW47</accession>
<dbReference type="RefSeq" id="WP_130915866.1">
    <property type="nucleotide sequence ID" value="NZ_JADLPI010000008.1"/>
</dbReference>
<keyword evidence="1" id="KW-0812">Transmembrane</keyword>
<evidence type="ECO:0000256" key="1">
    <source>
        <dbReference type="SAM" id="Phobius"/>
    </source>
</evidence>
<keyword evidence="1" id="KW-1133">Transmembrane helix</keyword>
<dbReference type="AlphaFoldDB" id="A0A4U8VW47"/>
<dbReference type="InterPro" id="IPR010767">
    <property type="entry name" value="Phage_CGC-2007_Cje0229"/>
</dbReference>
<evidence type="ECO:0000313" key="2">
    <source>
        <dbReference type="EMBL" id="VFA96825.1"/>
    </source>
</evidence>
<evidence type="ECO:0000313" key="3">
    <source>
        <dbReference type="Proteomes" id="UP000290439"/>
    </source>
</evidence>
<reference evidence="2 3" key="1">
    <citation type="submission" date="2019-02" db="EMBL/GenBank/DDBJ databases">
        <authorList>
            <consortium name="Pathogen Informatics"/>
        </authorList>
    </citation>
    <scope>NUCLEOTIDE SEQUENCE [LARGE SCALE GENOMIC DNA]</scope>
    <source>
        <strain evidence="2 3">3012STDY6756504</strain>
    </source>
</reference>
<organism evidence="2 3">
    <name type="scientific">Nocardia cyriacigeorgica</name>
    <dbReference type="NCBI Taxonomy" id="135487"/>
    <lineage>
        <taxon>Bacteria</taxon>
        <taxon>Bacillati</taxon>
        <taxon>Actinomycetota</taxon>
        <taxon>Actinomycetes</taxon>
        <taxon>Mycobacteriales</taxon>
        <taxon>Nocardiaceae</taxon>
        <taxon>Nocardia</taxon>
    </lineage>
</organism>
<sequence length="177" mass="19752">MPFSDGGIVVEELDERFWQVAEPLEYHGATERFVVPAGFRTDFASVPRPVVWLIPRYGVYTKAAILHDYLLSSGVVSAADADGIFRRTLGELGVSVPRRWMMWAAVRFASRLRGATAGDIALFLLVAVLSVLFLAVPVTVVTVYLILFWFIELLAWAVYRLTRRPPEPAPAPDMRSA</sequence>
<dbReference type="Proteomes" id="UP000290439">
    <property type="component" value="Chromosome"/>
</dbReference>
<gene>
    <name evidence="2" type="ORF">NCTC10797_00580</name>
</gene>
<name>A0A4U8VW47_9NOCA</name>
<feature type="transmembrane region" description="Helical" evidence="1">
    <location>
        <begin position="117"/>
        <end position="135"/>
    </location>
</feature>
<proteinExistence type="predicted"/>
<dbReference type="Pfam" id="PF07087">
    <property type="entry name" value="DUF1353"/>
    <property type="match status" value="1"/>
</dbReference>
<dbReference type="EMBL" id="LR215973">
    <property type="protein sequence ID" value="VFA96825.1"/>
    <property type="molecule type" value="Genomic_DNA"/>
</dbReference>
<protein>
    <submittedName>
        <fullName evidence="2">Protein of uncharacterized function (DUF1353)</fullName>
    </submittedName>
</protein>